<dbReference type="Proteomes" id="UP000249177">
    <property type="component" value="Unassembled WGS sequence"/>
</dbReference>
<dbReference type="PROSITE" id="PS50110">
    <property type="entry name" value="RESPONSE_REGULATORY"/>
    <property type="match status" value="1"/>
</dbReference>
<dbReference type="RefSeq" id="WP_111409751.1">
    <property type="nucleotide sequence ID" value="NZ_QKXH01000004.1"/>
</dbReference>
<dbReference type="SMART" id="SM00448">
    <property type="entry name" value="REC"/>
    <property type="match status" value="1"/>
</dbReference>
<dbReference type="GO" id="GO:0000160">
    <property type="term" value="P:phosphorelay signal transduction system"/>
    <property type="evidence" value="ECO:0007669"/>
    <property type="project" value="InterPro"/>
</dbReference>
<dbReference type="OrthoDB" id="673128at2"/>
<dbReference type="InterPro" id="IPR001789">
    <property type="entry name" value="Sig_transdc_resp-reg_receiver"/>
</dbReference>
<feature type="modified residue" description="4-aspartylphosphate" evidence="1">
    <location>
        <position position="70"/>
    </location>
</feature>
<name>A0A2W7U9J6_9FLAO</name>
<comment type="caution">
    <text evidence="3">The sequence shown here is derived from an EMBL/GenBank/DDBJ whole genome shotgun (WGS) entry which is preliminary data.</text>
</comment>
<dbReference type="EMBL" id="QKXH01000004">
    <property type="protein sequence ID" value="PZX94039.1"/>
    <property type="molecule type" value="Genomic_DNA"/>
</dbReference>
<dbReference type="InterPro" id="IPR011006">
    <property type="entry name" value="CheY-like_superfamily"/>
</dbReference>
<evidence type="ECO:0000313" key="3">
    <source>
        <dbReference type="EMBL" id="PZX94039.1"/>
    </source>
</evidence>
<reference evidence="3 4" key="1">
    <citation type="submission" date="2018-06" db="EMBL/GenBank/DDBJ databases">
        <title>Flavobacterium sp IMCC34762, genome.</title>
        <authorList>
            <person name="Joung Y."/>
            <person name="Cho J."/>
            <person name="Song J."/>
        </authorList>
    </citation>
    <scope>NUCLEOTIDE SEQUENCE [LARGE SCALE GENOMIC DNA]</scope>
    <source>
        <strain evidence="3 4">IMCC34762</strain>
    </source>
</reference>
<dbReference type="Pfam" id="PF00072">
    <property type="entry name" value="Response_reg"/>
    <property type="match status" value="1"/>
</dbReference>
<keyword evidence="4" id="KW-1185">Reference proteome</keyword>
<sequence>MNKKLNCVLLVDDDFATNFINKKIILKTNLTEYIQVALNGKEAIEYLCKQGKFESTDDNEYPSPQLILLDINMPVMDGWEFIEEYKNLNLENKENIIVVMLSSSFNPADRAKAESIKEISAFNQKPMNKEALLEIFEKAFPGLIGENIS</sequence>
<feature type="domain" description="Response regulatory" evidence="2">
    <location>
        <begin position="7"/>
        <end position="140"/>
    </location>
</feature>
<accession>A0A2W7U9J6</accession>
<gene>
    <name evidence="3" type="ORF">DOS84_08055</name>
</gene>
<organism evidence="3 4">
    <name type="scientific">Flavobacterium aquariorum</name>
    <dbReference type="NCBI Taxonomy" id="2217670"/>
    <lineage>
        <taxon>Bacteria</taxon>
        <taxon>Pseudomonadati</taxon>
        <taxon>Bacteroidota</taxon>
        <taxon>Flavobacteriia</taxon>
        <taxon>Flavobacteriales</taxon>
        <taxon>Flavobacteriaceae</taxon>
        <taxon>Flavobacterium</taxon>
    </lineage>
</organism>
<dbReference type="Gene3D" id="3.40.50.2300">
    <property type="match status" value="1"/>
</dbReference>
<proteinExistence type="predicted"/>
<dbReference type="PANTHER" id="PTHR44520">
    <property type="entry name" value="RESPONSE REGULATOR RCP1-RELATED"/>
    <property type="match status" value="1"/>
</dbReference>
<dbReference type="PANTHER" id="PTHR44520:SF2">
    <property type="entry name" value="RESPONSE REGULATOR RCP1"/>
    <property type="match status" value="1"/>
</dbReference>
<keyword evidence="1" id="KW-0597">Phosphoprotein</keyword>
<protein>
    <submittedName>
        <fullName evidence="3">Response regulator</fullName>
    </submittedName>
</protein>
<evidence type="ECO:0000313" key="4">
    <source>
        <dbReference type="Proteomes" id="UP000249177"/>
    </source>
</evidence>
<dbReference type="SUPFAM" id="SSF52172">
    <property type="entry name" value="CheY-like"/>
    <property type="match status" value="1"/>
</dbReference>
<dbReference type="InterPro" id="IPR052893">
    <property type="entry name" value="TCS_response_regulator"/>
</dbReference>
<dbReference type="AlphaFoldDB" id="A0A2W7U9J6"/>
<evidence type="ECO:0000259" key="2">
    <source>
        <dbReference type="PROSITE" id="PS50110"/>
    </source>
</evidence>
<evidence type="ECO:0000256" key="1">
    <source>
        <dbReference type="PROSITE-ProRule" id="PRU00169"/>
    </source>
</evidence>